<dbReference type="InterPro" id="IPR036873">
    <property type="entry name" value="Rhodanese-like_dom_sf"/>
</dbReference>
<dbReference type="AlphaFoldDB" id="A0AAN7Q742"/>
<dbReference type="EMBL" id="JAVRRJ010000023">
    <property type="protein sequence ID" value="KAK5080060.1"/>
    <property type="molecule type" value="Genomic_DNA"/>
</dbReference>
<keyword evidence="3" id="KW-1185">Reference proteome</keyword>
<evidence type="ECO:0000256" key="1">
    <source>
        <dbReference type="SAM" id="MobiDB-lite"/>
    </source>
</evidence>
<sequence length="122" mass="13969">MAASKEWHEAYPNPRNQSPDAISRQALLERLRKGQKPGVDFLLVDLRKADHQMTRQLIRVHAGSSQHRGSRAAGWFDDLIKDRQVADVQSFILRDGIAGWARAGDEYTQMMDEYDAETWTSK</sequence>
<evidence type="ECO:0000313" key="3">
    <source>
        <dbReference type="Proteomes" id="UP001309876"/>
    </source>
</evidence>
<name>A0AAN7Q742_9EURO</name>
<evidence type="ECO:0008006" key="4">
    <source>
        <dbReference type="Google" id="ProtNLM"/>
    </source>
</evidence>
<gene>
    <name evidence="2" type="ORF">LTR05_008811</name>
</gene>
<proteinExistence type="predicted"/>
<feature type="region of interest" description="Disordered" evidence="1">
    <location>
        <begin position="1"/>
        <end position="22"/>
    </location>
</feature>
<dbReference type="SUPFAM" id="SSF52821">
    <property type="entry name" value="Rhodanese/Cell cycle control phosphatase"/>
    <property type="match status" value="1"/>
</dbReference>
<dbReference type="Gene3D" id="3.40.250.10">
    <property type="entry name" value="Rhodanese-like domain"/>
    <property type="match status" value="1"/>
</dbReference>
<dbReference type="Proteomes" id="UP001309876">
    <property type="component" value="Unassembled WGS sequence"/>
</dbReference>
<comment type="caution">
    <text evidence="2">The sequence shown here is derived from an EMBL/GenBank/DDBJ whole genome shotgun (WGS) entry which is preliminary data.</text>
</comment>
<reference evidence="2 3" key="1">
    <citation type="submission" date="2023-08" db="EMBL/GenBank/DDBJ databases">
        <title>Black Yeasts Isolated from many extreme environments.</title>
        <authorList>
            <person name="Coleine C."/>
            <person name="Stajich J.E."/>
            <person name="Selbmann L."/>
        </authorList>
    </citation>
    <scope>NUCLEOTIDE SEQUENCE [LARGE SCALE GENOMIC DNA]</scope>
    <source>
        <strain evidence="2 3">CCFEE 5910</strain>
    </source>
</reference>
<organism evidence="2 3">
    <name type="scientific">Lithohypha guttulata</name>
    <dbReference type="NCBI Taxonomy" id="1690604"/>
    <lineage>
        <taxon>Eukaryota</taxon>
        <taxon>Fungi</taxon>
        <taxon>Dikarya</taxon>
        <taxon>Ascomycota</taxon>
        <taxon>Pezizomycotina</taxon>
        <taxon>Eurotiomycetes</taxon>
        <taxon>Chaetothyriomycetidae</taxon>
        <taxon>Chaetothyriales</taxon>
        <taxon>Trichomeriaceae</taxon>
        <taxon>Lithohypha</taxon>
    </lineage>
</organism>
<accession>A0AAN7Q742</accession>
<evidence type="ECO:0000313" key="2">
    <source>
        <dbReference type="EMBL" id="KAK5080060.1"/>
    </source>
</evidence>
<protein>
    <recommendedName>
        <fullName evidence="4">Rhodanese domain-containing protein</fullName>
    </recommendedName>
</protein>